<accession>A0A428N190</accession>
<feature type="transmembrane region" description="Helical" evidence="1">
    <location>
        <begin position="47"/>
        <end position="68"/>
    </location>
</feature>
<protein>
    <recommendedName>
        <fullName evidence="4">Citrate transporter-like domain-containing protein</fullName>
    </recommendedName>
</protein>
<feature type="transmembrane region" description="Helical" evidence="1">
    <location>
        <begin position="12"/>
        <end position="41"/>
    </location>
</feature>
<feature type="transmembrane region" description="Helical" evidence="1">
    <location>
        <begin position="306"/>
        <end position="323"/>
    </location>
</feature>
<evidence type="ECO:0000313" key="3">
    <source>
        <dbReference type="Proteomes" id="UP000275076"/>
    </source>
</evidence>
<evidence type="ECO:0008006" key="4">
    <source>
        <dbReference type="Google" id="ProtNLM"/>
    </source>
</evidence>
<evidence type="ECO:0000313" key="2">
    <source>
        <dbReference type="EMBL" id="RSL32170.1"/>
    </source>
</evidence>
<name>A0A428N190_9BACI</name>
<dbReference type="Proteomes" id="UP000275076">
    <property type="component" value="Unassembled WGS sequence"/>
</dbReference>
<feature type="transmembrane region" description="Helical" evidence="1">
    <location>
        <begin position="80"/>
        <end position="100"/>
    </location>
</feature>
<feature type="transmembrane region" description="Helical" evidence="1">
    <location>
        <begin position="198"/>
        <end position="216"/>
    </location>
</feature>
<dbReference type="AlphaFoldDB" id="A0A428N190"/>
<reference evidence="2 3" key="1">
    <citation type="submission" date="2018-10" db="EMBL/GenBank/DDBJ databases">
        <title>Draft genome sequence of Bacillus salarius IM0101, isolated from a hypersaline soil in Inner Mongolia, China.</title>
        <authorList>
            <person name="Yamprayoonswat W."/>
            <person name="Boonvisut S."/>
            <person name="Jumpathong W."/>
            <person name="Sittihan S."/>
            <person name="Ruangsuj P."/>
            <person name="Wanthongcharoen S."/>
            <person name="Thongpramul N."/>
            <person name="Pimmason S."/>
            <person name="Yu B."/>
            <person name="Yasawong M."/>
        </authorList>
    </citation>
    <scope>NUCLEOTIDE SEQUENCE [LARGE SCALE GENOMIC DNA]</scope>
    <source>
        <strain evidence="2 3">IM0101</strain>
    </source>
</reference>
<dbReference type="EMBL" id="RBVX01000017">
    <property type="protein sequence ID" value="RSL32170.1"/>
    <property type="molecule type" value="Genomic_DNA"/>
</dbReference>
<proteinExistence type="predicted"/>
<gene>
    <name evidence="2" type="ORF">D7Z54_17240</name>
</gene>
<feature type="transmembrane region" description="Helical" evidence="1">
    <location>
        <begin position="120"/>
        <end position="147"/>
    </location>
</feature>
<feature type="transmembrane region" description="Helical" evidence="1">
    <location>
        <begin position="378"/>
        <end position="404"/>
    </location>
</feature>
<keyword evidence="3" id="KW-1185">Reference proteome</keyword>
<sequence length="447" mass="50019">MIYIVLYSALVLMYGGTLFTDSGVLTYLTGLIALTSVVVSFPKAKRLYQISAAIFLCIAFVLAMAEGISIFHYPYYMTSMVMLIMMFFVLPFINSVIIVGRYDQKVNKLLQTNISHLGQLYQRASMVSFLLGTFLNISTLPLVVSVLKRNLKEHATQLSARFITSAMLRGYALCLVWSPMEVLVAISVDITGVGYLELLPLLLFFSFTFLMITLWTGRRYQTYPLTNSAGDVKMVEVYKKIASLFFFLILFISLIIGLNGLLDVSFLETVALVIIPYSFLWALVIKRIRSFLVYGLRTWKARTSSLQNYIVLFLSVGFFISILEESVWIEYLQYPFLFLENIPVLLFFSIQVLFLGLAMVGFHPIVTITLAGEMVQPLLGSITPMGTAIVLITSGLSTVMAGPFNISVSLTGMLLHQNPYRVSLVNLGFAFLFSSGGTVLALILQYM</sequence>
<keyword evidence="1" id="KW-0472">Membrane</keyword>
<feature type="transmembrane region" description="Helical" evidence="1">
    <location>
        <begin position="424"/>
        <end position="444"/>
    </location>
</feature>
<keyword evidence="1" id="KW-0812">Transmembrane</keyword>
<organism evidence="2 3">
    <name type="scientific">Salibacterium salarium</name>
    <dbReference type="NCBI Taxonomy" id="284579"/>
    <lineage>
        <taxon>Bacteria</taxon>
        <taxon>Bacillati</taxon>
        <taxon>Bacillota</taxon>
        <taxon>Bacilli</taxon>
        <taxon>Bacillales</taxon>
        <taxon>Bacillaceae</taxon>
    </lineage>
</organism>
<feature type="transmembrane region" description="Helical" evidence="1">
    <location>
        <begin position="343"/>
        <end position="366"/>
    </location>
</feature>
<dbReference type="RefSeq" id="WP_125557301.1">
    <property type="nucleotide sequence ID" value="NZ_RBVX01000017.1"/>
</dbReference>
<comment type="caution">
    <text evidence="2">The sequence shown here is derived from an EMBL/GenBank/DDBJ whole genome shotgun (WGS) entry which is preliminary data.</text>
</comment>
<feature type="transmembrane region" description="Helical" evidence="1">
    <location>
        <begin position="237"/>
        <end position="258"/>
    </location>
</feature>
<feature type="transmembrane region" description="Helical" evidence="1">
    <location>
        <begin position="264"/>
        <end position="285"/>
    </location>
</feature>
<feature type="transmembrane region" description="Helical" evidence="1">
    <location>
        <begin position="168"/>
        <end position="186"/>
    </location>
</feature>
<dbReference type="OrthoDB" id="2960907at2"/>
<keyword evidence="1" id="KW-1133">Transmembrane helix</keyword>
<evidence type="ECO:0000256" key="1">
    <source>
        <dbReference type="SAM" id="Phobius"/>
    </source>
</evidence>